<dbReference type="EMBL" id="CM029054">
    <property type="protein sequence ID" value="KAG2539841.1"/>
    <property type="molecule type" value="Genomic_DNA"/>
</dbReference>
<evidence type="ECO:0000313" key="3">
    <source>
        <dbReference type="Proteomes" id="UP000823388"/>
    </source>
</evidence>
<name>A0A8T0MQU9_PANVG</name>
<protein>
    <submittedName>
        <fullName evidence="2">Uncharacterized protein</fullName>
    </submittedName>
</protein>
<feature type="region of interest" description="Disordered" evidence="1">
    <location>
        <begin position="1"/>
        <end position="144"/>
    </location>
</feature>
<organism evidence="2 3">
    <name type="scientific">Panicum virgatum</name>
    <name type="common">Blackwell switchgrass</name>
    <dbReference type="NCBI Taxonomy" id="38727"/>
    <lineage>
        <taxon>Eukaryota</taxon>
        <taxon>Viridiplantae</taxon>
        <taxon>Streptophyta</taxon>
        <taxon>Embryophyta</taxon>
        <taxon>Tracheophyta</taxon>
        <taxon>Spermatophyta</taxon>
        <taxon>Magnoliopsida</taxon>
        <taxon>Liliopsida</taxon>
        <taxon>Poales</taxon>
        <taxon>Poaceae</taxon>
        <taxon>PACMAD clade</taxon>
        <taxon>Panicoideae</taxon>
        <taxon>Panicodae</taxon>
        <taxon>Paniceae</taxon>
        <taxon>Panicinae</taxon>
        <taxon>Panicum</taxon>
        <taxon>Panicum sect. Hiantes</taxon>
    </lineage>
</organism>
<accession>A0A8T0MQU9</accession>
<dbReference type="Proteomes" id="UP000823388">
    <property type="component" value="Chromosome 9N"/>
</dbReference>
<reference evidence="2" key="1">
    <citation type="submission" date="2020-05" db="EMBL/GenBank/DDBJ databases">
        <title>WGS assembly of Panicum virgatum.</title>
        <authorList>
            <person name="Lovell J.T."/>
            <person name="Jenkins J."/>
            <person name="Shu S."/>
            <person name="Juenger T.E."/>
            <person name="Schmutz J."/>
        </authorList>
    </citation>
    <scope>NUCLEOTIDE SEQUENCE</scope>
    <source>
        <strain evidence="2">AP13</strain>
    </source>
</reference>
<evidence type="ECO:0000313" key="2">
    <source>
        <dbReference type="EMBL" id="KAG2539841.1"/>
    </source>
</evidence>
<sequence length="144" mass="15373">MIPKKSRGPNARFPNFAVLATITNNRRRESASHKAKKSTEKSSGAASEPPRPLPLLRLPIPNFFFSPKASSPAPRDDDPEASRSFQGLTPRAAPPQIATSGSGEAASRGRRRGGGGAGRRGRRRRGKARLGFGVGVGLRRPAPR</sequence>
<gene>
    <name evidence="2" type="ORF">PVAP13_9NG499114</name>
</gene>
<keyword evidence="3" id="KW-1185">Reference proteome</keyword>
<comment type="caution">
    <text evidence="2">The sequence shown here is derived from an EMBL/GenBank/DDBJ whole genome shotgun (WGS) entry which is preliminary data.</text>
</comment>
<feature type="compositionally biased region" description="Basic and acidic residues" evidence="1">
    <location>
        <begin position="26"/>
        <end position="40"/>
    </location>
</feature>
<proteinExistence type="predicted"/>
<dbReference type="AlphaFoldDB" id="A0A8T0MQU9"/>
<feature type="compositionally biased region" description="Basic residues" evidence="1">
    <location>
        <begin position="108"/>
        <end position="128"/>
    </location>
</feature>
<evidence type="ECO:0000256" key="1">
    <source>
        <dbReference type="SAM" id="MobiDB-lite"/>
    </source>
</evidence>